<gene>
    <name evidence="2" type="ORF">Tci_403506</name>
</gene>
<accession>A0A699HK80</accession>
<dbReference type="SUPFAM" id="SSF56672">
    <property type="entry name" value="DNA/RNA polymerases"/>
    <property type="match status" value="1"/>
</dbReference>
<dbReference type="PANTHER" id="PTHR11439:SF524">
    <property type="entry name" value="RNA-DIRECTED DNA POLYMERASE, PROTEIN KINASE RLK-PELLE-DLSV FAMILY"/>
    <property type="match status" value="1"/>
</dbReference>
<reference evidence="2" key="1">
    <citation type="journal article" date="2019" name="Sci. Rep.">
        <title>Draft genome of Tanacetum cinerariifolium, the natural source of mosquito coil.</title>
        <authorList>
            <person name="Yamashiro T."/>
            <person name="Shiraishi A."/>
            <person name="Satake H."/>
            <person name="Nakayama K."/>
        </authorList>
    </citation>
    <scope>NUCLEOTIDE SEQUENCE</scope>
</reference>
<proteinExistence type="predicted"/>
<dbReference type="CDD" id="cd09272">
    <property type="entry name" value="RNase_HI_RT_Ty1"/>
    <property type="match status" value="1"/>
</dbReference>
<protein>
    <submittedName>
        <fullName evidence="2">Ribonuclease H-like domain-containing protein</fullName>
    </submittedName>
</protein>
<dbReference type="Pfam" id="PF07727">
    <property type="entry name" value="RVT_2"/>
    <property type="match status" value="2"/>
</dbReference>
<dbReference type="InterPro" id="IPR013103">
    <property type="entry name" value="RVT_2"/>
</dbReference>
<feature type="domain" description="Reverse transcriptase Ty1/copia-type" evidence="1">
    <location>
        <begin position="101"/>
        <end position="176"/>
    </location>
</feature>
<organism evidence="2">
    <name type="scientific">Tanacetum cinerariifolium</name>
    <name type="common">Dalmatian daisy</name>
    <name type="synonym">Chrysanthemum cinerariifolium</name>
    <dbReference type="NCBI Taxonomy" id="118510"/>
    <lineage>
        <taxon>Eukaryota</taxon>
        <taxon>Viridiplantae</taxon>
        <taxon>Streptophyta</taxon>
        <taxon>Embryophyta</taxon>
        <taxon>Tracheophyta</taxon>
        <taxon>Spermatophyta</taxon>
        <taxon>Magnoliopsida</taxon>
        <taxon>eudicotyledons</taxon>
        <taxon>Gunneridae</taxon>
        <taxon>Pentapetalae</taxon>
        <taxon>asterids</taxon>
        <taxon>campanulids</taxon>
        <taxon>Asterales</taxon>
        <taxon>Asteraceae</taxon>
        <taxon>Asteroideae</taxon>
        <taxon>Anthemideae</taxon>
        <taxon>Anthemidinae</taxon>
        <taxon>Tanacetum</taxon>
    </lineage>
</organism>
<dbReference type="AlphaFoldDB" id="A0A699HK80"/>
<evidence type="ECO:0000259" key="1">
    <source>
        <dbReference type="Pfam" id="PF07727"/>
    </source>
</evidence>
<dbReference type="InterPro" id="IPR043502">
    <property type="entry name" value="DNA/RNA_pol_sf"/>
</dbReference>
<name>A0A699HK80_TANCI</name>
<evidence type="ECO:0000313" key="2">
    <source>
        <dbReference type="EMBL" id="GEY31532.1"/>
    </source>
</evidence>
<comment type="caution">
    <text evidence="2">The sequence shown here is derived from an EMBL/GenBank/DDBJ whole genome shotgun (WGS) entry which is preliminary data.</text>
</comment>
<feature type="domain" description="Reverse transcriptase Ty1/copia-type" evidence="1">
    <location>
        <begin position="186"/>
        <end position="263"/>
    </location>
</feature>
<dbReference type="EMBL" id="BKCJ010168446">
    <property type="protein sequence ID" value="GEY31532.1"/>
    <property type="molecule type" value="Genomic_DNA"/>
</dbReference>
<dbReference type="PANTHER" id="PTHR11439">
    <property type="entry name" value="GAG-POL-RELATED RETROTRANSPOSON"/>
    <property type="match status" value="1"/>
</dbReference>
<sequence>MDTVATSHLISHNLSTNFNKRLFPFIHVGDGDLYPVTKPSTIPTAFLSTSASTWHQRLDHPGDEVLRSLVSHSIVEHCFDIIHFDLLASLIHNFHVGGNLSRYKARLVANGSSQQLGVDFNETFSPVVKPATVRTVLRLAMSRKWLIHQLDVKNAFLNGDLSETVYMHQPASFFDARQGSQVPYLLIYMDDIILTASSLALLQQIIHSLHNEFDMTDLGAFNYFLGIFANRNSIGLFLSRKKYAILLLELAHMVHCNPSRTPVDTESKLGPDGVPIQDPTLYHNLVGELQYLTFIRLDLSYAVQQVCLYMHDLREPHFAALKRILRYVRGTVDFGLQLYAFATTSLVGYTDADWAGCPFTRRSTLGCCVFLGDNLLSWLAKRQHTLSRSSDEAEYRGVANVVAETT</sequence>